<reference evidence="5" key="2">
    <citation type="journal article" date="2017" name="Stand. Genomic Sci.">
        <title>Genome sequence of the sulfur-oxidizing Bathymodiolus thermophilus gill endosymbiont.</title>
        <authorList>
            <person name="Ponnudurai R."/>
            <person name="Sayavedra L."/>
            <person name="Kleiner M."/>
            <person name="Heiden S.E."/>
            <person name="Thurmer A."/>
            <person name="Felbeck H."/>
            <person name="Schluter R."/>
            <person name="Sievert S.M."/>
            <person name="Daniel R."/>
            <person name="Schweder T."/>
            <person name="Markert S."/>
        </authorList>
    </citation>
    <scope>NUCLEOTIDE SEQUENCE</scope>
    <source>
        <strain evidence="5">BAT/CrabSpa'14</strain>
    </source>
</reference>
<dbReference type="RefSeq" id="WP_071564262.1">
    <property type="nucleotide sequence ID" value="NZ_CAESAQ020000076.1"/>
</dbReference>
<accession>A0A1J5TVC9</accession>
<evidence type="ECO:0000313" key="6">
    <source>
        <dbReference type="Proteomes" id="UP000182798"/>
    </source>
</evidence>
<dbReference type="PANTHER" id="PTHR35812">
    <property type="entry name" value="LIPOPROTEIN"/>
    <property type="match status" value="1"/>
</dbReference>
<organism evidence="5 6">
    <name type="scientific">Bathymodiolus thermophilus thioautotrophic gill symbiont</name>
    <dbReference type="NCBI Taxonomy" id="2360"/>
    <lineage>
        <taxon>Bacteria</taxon>
        <taxon>Pseudomonadati</taxon>
        <taxon>Pseudomonadota</taxon>
        <taxon>Gammaproteobacteria</taxon>
        <taxon>sulfur-oxidizing symbionts</taxon>
    </lineage>
</organism>
<dbReference type="EMBL" id="MIQH01000531">
    <property type="protein sequence ID" value="OIR24746.1"/>
    <property type="molecule type" value="Genomic_DNA"/>
</dbReference>
<name>A0A1J5TVC9_9GAMM</name>
<feature type="chain" id="PRO_5044561937" description="Lcl C-terminal domain-containing protein" evidence="1">
    <location>
        <begin position="23"/>
        <end position="178"/>
    </location>
</feature>
<dbReference type="PANTHER" id="PTHR35812:SF1">
    <property type="entry name" value="LIPOPROTEIN"/>
    <property type="match status" value="1"/>
</dbReference>
<dbReference type="Proteomes" id="UP000182798">
    <property type="component" value="Unassembled WGS sequence"/>
</dbReference>
<evidence type="ECO:0000313" key="7">
    <source>
        <dbReference type="Proteomes" id="UP000278334"/>
    </source>
</evidence>
<dbReference type="Proteomes" id="UP000643672">
    <property type="component" value="Unassembled WGS sequence"/>
</dbReference>
<dbReference type="AlphaFoldDB" id="A0A1J5TVC9"/>
<evidence type="ECO:0000313" key="8">
    <source>
        <dbReference type="Proteomes" id="UP000643672"/>
    </source>
</evidence>
<reference evidence="4 8" key="4">
    <citation type="submission" date="2020-05" db="EMBL/GenBank/DDBJ databases">
        <authorList>
            <person name="Petersen J."/>
            <person name="Sayavedra L."/>
        </authorList>
    </citation>
    <scope>NUCLEOTIDE SEQUENCE [LARGE SCALE GENOMIC DNA]</scope>
    <source>
        <strain evidence="4">B thermophilus SOXS</strain>
    </source>
</reference>
<dbReference type="EMBL" id="CAESAQ020000076">
    <property type="protein sequence ID" value="CAB5501712.1"/>
    <property type="molecule type" value="Genomic_DNA"/>
</dbReference>
<reference evidence="3 7" key="3">
    <citation type="submission" date="2017-11" db="EMBL/GenBank/DDBJ databases">
        <title>Genome sequence of the bacterial symbiont EPR9N from a vent mussel Bathymodiolus thermophilus.</title>
        <authorList>
            <person name="Won Y.-J."/>
        </authorList>
    </citation>
    <scope>NUCLEOTIDE SEQUENCE [LARGE SCALE GENOMIC DNA]</scope>
    <source>
        <strain evidence="3 7">EPR9N</strain>
    </source>
</reference>
<evidence type="ECO:0000256" key="1">
    <source>
        <dbReference type="SAM" id="SignalP"/>
    </source>
</evidence>
<dbReference type="Pfam" id="PF07603">
    <property type="entry name" value="Lcl_C"/>
    <property type="match status" value="1"/>
</dbReference>
<evidence type="ECO:0000313" key="4">
    <source>
        <dbReference type="EMBL" id="CAB5501712.1"/>
    </source>
</evidence>
<reference evidence="6" key="1">
    <citation type="submission" date="2016-09" db="EMBL/GenBank/DDBJ databases">
        <title>Genome Sequence of Bathymodiolus thermophilus sulfur-oxidizing gill endosymbiont.</title>
        <authorList>
            <person name="Ponnudurai R."/>
            <person name="Kleiner M."/>
            <person name="Sayavedra L."/>
            <person name="Thuermer A."/>
            <person name="Felbeck H."/>
            <person name="Schlueter R."/>
            <person name="Schweder T."/>
            <person name="Markert S."/>
        </authorList>
    </citation>
    <scope>NUCLEOTIDE SEQUENCE [LARGE SCALE GENOMIC DNA]</scope>
    <source>
        <strain evidence="6">BAT/CrabSpa'14</strain>
    </source>
</reference>
<dbReference type="OrthoDB" id="9793251at2"/>
<feature type="signal peptide" evidence="1">
    <location>
        <begin position="1"/>
        <end position="22"/>
    </location>
</feature>
<dbReference type="InterPro" id="IPR011460">
    <property type="entry name" value="Lcl_C"/>
</dbReference>
<evidence type="ECO:0000313" key="5">
    <source>
        <dbReference type="EMBL" id="OIR24746.1"/>
    </source>
</evidence>
<keyword evidence="8" id="KW-1185">Reference proteome</keyword>
<feature type="domain" description="Lcl C-terminal" evidence="2">
    <location>
        <begin position="44"/>
        <end position="175"/>
    </location>
</feature>
<dbReference type="KEGG" id="bthg:MS2017_0888"/>
<dbReference type="Proteomes" id="UP000278334">
    <property type="component" value="Chromosome"/>
</dbReference>
<dbReference type="EMBL" id="CP024634">
    <property type="protein sequence ID" value="AYQ56608.1"/>
    <property type="molecule type" value="Genomic_DNA"/>
</dbReference>
<protein>
    <recommendedName>
        <fullName evidence="2">Lcl C-terminal domain-containing protein</fullName>
    </recommendedName>
</protein>
<proteinExistence type="predicted"/>
<evidence type="ECO:0000313" key="3">
    <source>
        <dbReference type="EMBL" id="AYQ56608.1"/>
    </source>
</evidence>
<gene>
    <name evidence="5" type="ORF">BGC33_11645</name>
    <name evidence="3" type="ORF">MS2017_0888</name>
    <name evidence="4" type="ORF">THERMOS_1430</name>
</gene>
<keyword evidence="1" id="KW-0732">Signal</keyword>
<sequence length="178" mass="20588">MKKIILFLTINLIFLANNYLLAQTCENYVPNKWPNSRYTDHSNGTVTDNQTKLMWKKCAEGLSGNDCNEGTGSTYNWTQALQSVNNHSFASHDDWRLPNIKELSSLAARHCYDPSINLSFFPNTPANYFWSSSPSVSAPFNNFSLHEWAWRLNFEFGSAYYDERNISNYYVRLVRSVE</sequence>
<evidence type="ECO:0000259" key="2">
    <source>
        <dbReference type="Pfam" id="PF07603"/>
    </source>
</evidence>